<dbReference type="EMBL" id="CAXDID020000187">
    <property type="protein sequence ID" value="CAL6051138.1"/>
    <property type="molecule type" value="Genomic_DNA"/>
</dbReference>
<evidence type="ECO:0000313" key="1">
    <source>
        <dbReference type="EMBL" id="CAL6051138.1"/>
    </source>
</evidence>
<proteinExistence type="predicted"/>
<accession>A0ABP1K2I6</accession>
<reference evidence="1 2" key="1">
    <citation type="submission" date="2024-07" db="EMBL/GenBank/DDBJ databases">
        <authorList>
            <person name="Akdeniz Z."/>
        </authorList>
    </citation>
    <scope>NUCLEOTIDE SEQUENCE [LARGE SCALE GENOMIC DNA]</scope>
</reference>
<keyword evidence="2" id="KW-1185">Reference proteome</keyword>
<comment type="caution">
    <text evidence="1">The sequence shown here is derived from an EMBL/GenBank/DDBJ whole genome shotgun (WGS) entry which is preliminary data.</text>
</comment>
<dbReference type="Proteomes" id="UP001642409">
    <property type="component" value="Unassembled WGS sequence"/>
</dbReference>
<sequence length="123" mass="14223">MNYAYLTSSLRHLNQKFVQMKILFKPEFIMQPQLQNISIISEFGIKEVSSNELSFTFSPQINEFTSKFKTAFKQLDISVNSPSSIYYEENMIKTCSTVCEYLNCEIDAIELSESPPLQLDDLQ</sequence>
<organism evidence="1 2">
    <name type="scientific">Hexamita inflata</name>
    <dbReference type="NCBI Taxonomy" id="28002"/>
    <lineage>
        <taxon>Eukaryota</taxon>
        <taxon>Metamonada</taxon>
        <taxon>Diplomonadida</taxon>
        <taxon>Hexamitidae</taxon>
        <taxon>Hexamitinae</taxon>
        <taxon>Hexamita</taxon>
    </lineage>
</organism>
<protein>
    <submittedName>
        <fullName evidence="1">Hypothetical_protein</fullName>
    </submittedName>
</protein>
<name>A0ABP1K2I6_9EUKA</name>
<gene>
    <name evidence="1" type="ORF">HINF_LOCUS44224</name>
</gene>
<evidence type="ECO:0000313" key="2">
    <source>
        <dbReference type="Proteomes" id="UP001642409"/>
    </source>
</evidence>